<dbReference type="OrthoDB" id="2371125at2"/>
<evidence type="ECO:0000313" key="2">
    <source>
        <dbReference type="Proteomes" id="UP000217785"/>
    </source>
</evidence>
<accession>A0A292YLE2</accession>
<dbReference type="AlphaFoldDB" id="A0A292YLE2"/>
<sequence>MNIIKISKIIPHGHRNAGLIVHPETARHLGIQDKKETVLRFGVMARKVHVTCKAKMKPEHISLSRRVLRYLKLPVYCSYDIVQKENEIVIGPFIGILAAARERGMKYRVDPSKKNLYLSNYTYHYDQIRGAILAFSNKGINPTRLKIHGYMYNPENKQWIKGVYRYPASLLKKVRLADDLRSHFRTVLGKDCIFNTPILDKWEMHEMFAQSEAVSPYLPETILYLKPSDIDAFINNHSKAYINPIRGSDGRGIIKVSNDGDSILVEFRDGDNNRELRFKGTSESSQFFERQLKSRQHLIQKAVDLMVAGSRIIDFRLVLVKNETGEWQEMGIFGKYGPTNAVVTNINRGGTAEPANITLRNVLKAGENETNVMMTEMCRLGFEIAKTFESCGIQSANLGIDIALDKGGKMWLIEVNNLDPGHSIAETAGDKDLHYRIRLTNMLFAKRLAGFDSVL</sequence>
<protein>
    <recommendedName>
        <fullName evidence="3">ATP-grasp domain-containing protein</fullName>
    </recommendedName>
</protein>
<evidence type="ECO:0000313" key="1">
    <source>
        <dbReference type="EMBL" id="GAX90758.1"/>
    </source>
</evidence>
<name>A0A292YLE2_9BACL</name>
<dbReference type="SUPFAM" id="SSF56059">
    <property type="entry name" value="Glutathione synthetase ATP-binding domain-like"/>
    <property type="match status" value="1"/>
</dbReference>
<dbReference type="InterPro" id="IPR026838">
    <property type="entry name" value="YheC/D"/>
</dbReference>
<reference evidence="2" key="1">
    <citation type="submission" date="2017-07" db="EMBL/GenBank/DDBJ databases">
        <title>Draft genome sequence of Effusibacillus lacus strain skLN1.</title>
        <authorList>
            <person name="Watanabe M."/>
            <person name="Kojima H."/>
            <person name="Fukui M."/>
        </authorList>
    </citation>
    <scope>NUCLEOTIDE SEQUENCE [LARGE SCALE GENOMIC DNA]</scope>
    <source>
        <strain evidence="2">skLN1</strain>
    </source>
</reference>
<dbReference type="EMBL" id="BDUF01000063">
    <property type="protein sequence ID" value="GAX90758.1"/>
    <property type="molecule type" value="Genomic_DNA"/>
</dbReference>
<comment type="caution">
    <text evidence="1">The sequence shown here is derived from an EMBL/GenBank/DDBJ whole genome shotgun (WGS) entry which is preliminary data.</text>
</comment>
<dbReference type="RefSeq" id="WP_096182479.1">
    <property type="nucleotide sequence ID" value="NZ_BDUF01000063.1"/>
</dbReference>
<organism evidence="1 2">
    <name type="scientific">Effusibacillus lacus</name>
    <dbReference type="NCBI Taxonomy" id="1348429"/>
    <lineage>
        <taxon>Bacteria</taxon>
        <taxon>Bacillati</taxon>
        <taxon>Bacillota</taxon>
        <taxon>Bacilli</taxon>
        <taxon>Bacillales</taxon>
        <taxon>Alicyclobacillaceae</taxon>
        <taxon>Effusibacillus</taxon>
    </lineage>
</organism>
<dbReference type="Proteomes" id="UP000217785">
    <property type="component" value="Unassembled WGS sequence"/>
</dbReference>
<dbReference type="Gene3D" id="3.30.470.20">
    <property type="entry name" value="ATP-grasp fold, B domain"/>
    <property type="match status" value="1"/>
</dbReference>
<gene>
    <name evidence="1" type="ORF">EFBL_2399</name>
</gene>
<evidence type="ECO:0008006" key="3">
    <source>
        <dbReference type="Google" id="ProtNLM"/>
    </source>
</evidence>
<keyword evidence="2" id="KW-1185">Reference proteome</keyword>
<dbReference type="Pfam" id="PF14398">
    <property type="entry name" value="ATPgrasp_YheCD"/>
    <property type="match status" value="1"/>
</dbReference>
<proteinExistence type="predicted"/>